<name>A0A8H9IMZ3_9GAMM</name>
<evidence type="ECO:0000313" key="1">
    <source>
        <dbReference type="EMBL" id="GHD53904.1"/>
    </source>
</evidence>
<dbReference type="Proteomes" id="UP000623776">
    <property type="component" value="Unassembled WGS sequence"/>
</dbReference>
<evidence type="ECO:0000313" key="2">
    <source>
        <dbReference type="Proteomes" id="UP000623776"/>
    </source>
</evidence>
<gene>
    <name evidence="1" type="ORF">GCM10007157_01760</name>
</gene>
<comment type="caution">
    <text evidence="1">The sequence shown here is derived from an EMBL/GenBank/DDBJ whole genome shotgun (WGS) entry which is preliminary data.</text>
</comment>
<dbReference type="EMBL" id="BMXN01000001">
    <property type="protein sequence ID" value="GHD53904.1"/>
    <property type="molecule type" value="Genomic_DNA"/>
</dbReference>
<keyword evidence="2" id="KW-1185">Reference proteome</keyword>
<sequence>MRNGLAKQLAAMMMVVIVMLSGASVSSIVKGSCLVDASVSVSSVADAHCLSLSALEQAAEHTDASCSPFAPASACAMSGPVLTPSPQGLMKVPYPQSLPEQLEKPPRFFLSF</sequence>
<dbReference type="AlphaFoldDB" id="A0A8H9IMZ3"/>
<proteinExistence type="predicted"/>
<accession>A0A8H9IMZ3</accession>
<organism evidence="1 2">
    <name type="scientific">Vreelandella hamiltonii</name>
    <dbReference type="NCBI Taxonomy" id="502829"/>
    <lineage>
        <taxon>Bacteria</taxon>
        <taxon>Pseudomonadati</taxon>
        <taxon>Pseudomonadota</taxon>
        <taxon>Gammaproteobacteria</taxon>
        <taxon>Oceanospirillales</taxon>
        <taxon>Halomonadaceae</taxon>
        <taxon>Vreelandella</taxon>
    </lineage>
</organism>
<reference evidence="2" key="1">
    <citation type="journal article" date="2019" name="Int. J. Syst. Evol. Microbiol.">
        <title>The Global Catalogue of Microorganisms (GCM) 10K type strain sequencing project: providing services to taxonomists for standard genome sequencing and annotation.</title>
        <authorList>
            <consortium name="The Broad Institute Genomics Platform"/>
            <consortium name="The Broad Institute Genome Sequencing Center for Infectious Disease"/>
            <person name="Wu L."/>
            <person name="Ma J."/>
        </authorList>
    </citation>
    <scope>NUCLEOTIDE SEQUENCE [LARGE SCALE GENOMIC DNA]</scope>
    <source>
        <strain evidence="2">KCTC 22154</strain>
    </source>
</reference>
<protein>
    <submittedName>
        <fullName evidence="1">Uncharacterized protein</fullName>
    </submittedName>
</protein>